<gene>
    <name evidence="6" type="ORF">P5673_008455</name>
</gene>
<keyword evidence="7" id="KW-1185">Reference proteome</keyword>
<dbReference type="EMBL" id="JARQWQ010000014">
    <property type="protein sequence ID" value="KAK2567609.1"/>
    <property type="molecule type" value="Genomic_DNA"/>
</dbReference>
<name>A0AAD9QUF7_ACRCE</name>
<keyword evidence="4" id="KW-0967">Endosome</keyword>
<dbReference type="PANTHER" id="PTHR13364:SF6">
    <property type="entry name" value="SPERMATOGENESIS-DEFECTIVE PROTEIN 39 HOMOLOG"/>
    <property type="match status" value="1"/>
</dbReference>
<evidence type="ECO:0000256" key="2">
    <source>
        <dbReference type="ARBA" id="ARBA00004541"/>
    </source>
</evidence>
<dbReference type="InterPro" id="IPR040057">
    <property type="entry name" value="Spe-39"/>
</dbReference>
<organism evidence="6 7">
    <name type="scientific">Acropora cervicornis</name>
    <name type="common">Staghorn coral</name>
    <dbReference type="NCBI Taxonomy" id="6130"/>
    <lineage>
        <taxon>Eukaryota</taxon>
        <taxon>Metazoa</taxon>
        <taxon>Cnidaria</taxon>
        <taxon>Anthozoa</taxon>
        <taxon>Hexacorallia</taxon>
        <taxon>Scleractinia</taxon>
        <taxon>Astrocoeniina</taxon>
        <taxon>Acroporidae</taxon>
        <taxon>Acropora</taxon>
    </lineage>
</organism>
<evidence type="ECO:0000256" key="5">
    <source>
        <dbReference type="ARBA" id="ARBA00023329"/>
    </source>
</evidence>
<protein>
    <submittedName>
        <fullName evidence="6">Spermatogenesis-defective protein 39-like protein</fullName>
    </submittedName>
</protein>
<dbReference type="GO" id="GO:0005770">
    <property type="term" value="C:late endosome"/>
    <property type="evidence" value="ECO:0007669"/>
    <property type="project" value="UniProtKB-SubCell"/>
</dbReference>
<keyword evidence="5" id="KW-0968">Cytoplasmic vesicle</keyword>
<accession>A0AAD9QUF7</accession>
<evidence type="ECO:0000256" key="1">
    <source>
        <dbReference type="ARBA" id="ARBA00004412"/>
    </source>
</evidence>
<reference evidence="6" key="1">
    <citation type="journal article" date="2023" name="G3 (Bethesda)">
        <title>Whole genome assembly and annotation of the endangered Caribbean coral Acropora cervicornis.</title>
        <authorList>
            <person name="Selwyn J.D."/>
            <person name="Vollmer S.V."/>
        </authorList>
    </citation>
    <scope>NUCLEOTIDE SEQUENCE</scope>
    <source>
        <strain evidence="6">K2</strain>
    </source>
</reference>
<evidence type="ECO:0000313" key="7">
    <source>
        <dbReference type="Proteomes" id="UP001249851"/>
    </source>
</evidence>
<dbReference type="PANTHER" id="PTHR13364">
    <property type="entry name" value="DEFECTIVE SPERMATOGENESIS PROTEIN 39"/>
    <property type="match status" value="1"/>
</dbReference>
<comment type="caution">
    <text evidence="6">The sequence shown here is derived from an EMBL/GenBank/DDBJ whole genome shotgun (WGS) entry which is preliminary data.</text>
</comment>
<reference evidence="6" key="2">
    <citation type="journal article" date="2023" name="Science">
        <title>Genomic signatures of disease resistance in endangered staghorn corals.</title>
        <authorList>
            <person name="Vollmer S.V."/>
            <person name="Selwyn J.D."/>
            <person name="Despard B.A."/>
            <person name="Roesel C.L."/>
        </authorList>
    </citation>
    <scope>NUCLEOTIDE SEQUENCE</scope>
    <source>
        <strain evidence="6">K2</strain>
    </source>
</reference>
<sequence length="675" mass="77797">MHDGNAITTAVLFLKKTVKQRILHEELRSRPKALKHLAKHLKEHFDYTELTELYRSVGEYEKAAMLQFNQAIKSKDPGVRLTKLKFIYSAAKNDKDARDELEKKNHALVAHPRQAPLPLCSMIITLYYCCRYHFGEPENVPSSPLAIRSTFKFWLRSTLAQRYDKAWRRLDSTFWGGLEFNLNKDGGQFKMFRASLLRQKYQWLSLSSVGKRYLEILPFVTGRVVCLPTQTGGVLLFHKTHALAPLTRQYCEMPQFFVKERSLNEEILTKRGVLDQLEFHQHHKDQLSLLNAITMLHSMAKITHKYSEQKEVLHMERDKRKQGKESSFMELLDFIAANISSCKAQGLANLMWALGRLEEKTHPLATICESEILSHDVSLFHLVEINQILTGCAALGLRESEIFERVEESILKEILRISLCETRQLTGILLAFSKVGCGSIDFYEHVEYEILRRGLKSFHNGQIAQFVYAFASQGIHDSALFEEVEEEIMRRSTVRLRRKEMVMILWAFATAGRGREEMFCALGNEIADKRLKEFYSARLIWAIWSFATRGIADGKFYKAIAREIYMRGLESLTNRELSLCMYSYALSEIPCVGFMEKLETEVLARDLSQFNGNELAQVAWGCGKVGLTNPRLYDYLEESVLLMQVTKNQASMISEGFHYANMGSKELFSHLERIV</sequence>
<evidence type="ECO:0000256" key="3">
    <source>
        <dbReference type="ARBA" id="ARBA00004603"/>
    </source>
</evidence>
<comment type="subcellular location">
    <subcellularLocation>
        <location evidence="2">Cytoplasmic vesicle</location>
    </subcellularLocation>
    <subcellularLocation>
        <location evidence="1">Early endosome</location>
    </subcellularLocation>
    <subcellularLocation>
        <location evidence="3">Late endosome</location>
    </subcellularLocation>
</comment>
<dbReference type="GO" id="GO:0005769">
    <property type="term" value="C:early endosome"/>
    <property type="evidence" value="ECO:0007669"/>
    <property type="project" value="UniProtKB-SubCell"/>
</dbReference>
<dbReference type="AlphaFoldDB" id="A0AAD9QUF7"/>
<proteinExistence type="predicted"/>
<dbReference type="Proteomes" id="UP001249851">
    <property type="component" value="Unassembled WGS sequence"/>
</dbReference>
<evidence type="ECO:0000313" key="6">
    <source>
        <dbReference type="EMBL" id="KAK2567609.1"/>
    </source>
</evidence>
<dbReference type="GO" id="GO:0006886">
    <property type="term" value="P:intracellular protein transport"/>
    <property type="evidence" value="ECO:0007669"/>
    <property type="project" value="TreeGrafter"/>
</dbReference>
<dbReference type="GO" id="GO:0007034">
    <property type="term" value="P:vacuolar transport"/>
    <property type="evidence" value="ECO:0007669"/>
    <property type="project" value="TreeGrafter"/>
</dbReference>
<evidence type="ECO:0000256" key="4">
    <source>
        <dbReference type="ARBA" id="ARBA00022753"/>
    </source>
</evidence>